<sequence length="127" mass="13456">LALDYAPYLININALCPGFLETAMTAGNRRASLPVENCKNASELKGVEQVDRAEQTGERMRCATPFGEWGKVEDVARMAVSLASEDAAWVTGAEIVVDGGYSAGGFGGVAAEPDARILRSHLANRSL</sequence>
<organism evidence="1 2">
    <name type="scientific">Neophaeococcomyces mojaviensis</name>
    <dbReference type="NCBI Taxonomy" id="3383035"/>
    <lineage>
        <taxon>Eukaryota</taxon>
        <taxon>Fungi</taxon>
        <taxon>Dikarya</taxon>
        <taxon>Ascomycota</taxon>
        <taxon>Pezizomycotina</taxon>
        <taxon>Eurotiomycetes</taxon>
        <taxon>Chaetothyriomycetidae</taxon>
        <taxon>Chaetothyriales</taxon>
        <taxon>Chaetothyriales incertae sedis</taxon>
        <taxon>Neophaeococcomyces</taxon>
    </lineage>
</organism>
<dbReference type="Proteomes" id="UP001172386">
    <property type="component" value="Unassembled WGS sequence"/>
</dbReference>
<protein>
    <submittedName>
        <fullName evidence="1">Uncharacterized protein</fullName>
    </submittedName>
</protein>
<dbReference type="EMBL" id="JAPDRQ010000019">
    <property type="protein sequence ID" value="KAJ9661886.1"/>
    <property type="molecule type" value="Genomic_DNA"/>
</dbReference>
<accession>A0ACC3AGP1</accession>
<comment type="caution">
    <text evidence="1">The sequence shown here is derived from an EMBL/GenBank/DDBJ whole genome shotgun (WGS) entry which is preliminary data.</text>
</comment>
<name>A0ACC3AGP1_9EURO</name>
<evidence type="ECO:0000313" key="2">
    <source>
        <dbReference type="Proteomes" id="UP001172386"/>
    </source>
</evidence>
<reference evidence="1" key="1">
    <citation type="submission" date="2022-10" db="EMBL/GenBank/DDBJ databases">
        <title>Culturing micro-colonial fungi from biological soil crusts in the Mojave desert and describing Neophaeococcomyces mojavensis, and introducing the new genera and species Taxawa tesnikishii.</title>
        <authorList>
            <person name="Kurbessoian T."/>
            <person name="Stajich J.E."/>
        </authorList>
    </citation>
    <scope>NUCLEOTIDE SEQUENCE</scope>
    <source>
        <strain evidence="1">JES_112</strain>
    </source>
</reference>
<keyword evidence="2" id="KW-1185">Reference proteome</keyword>
<evidence type="ECO:0000313" key="1">
    <source>
        <dbReference type="EMBL" id="KAJ9661886.1"/>
    </source>
</evidence>
<proteinExistence type="predicted"/>
<gene>
    <name evidence="1" type="ORF">H2198_001638</name>
</gene>
<feature type="non-terminal residue" evidence="1">
    <location>
        <position position="1"/>
    </location>
</feature>